<keyword evidence="1" id="KW-0812">Transmembrane</keyword>
<dbReference type="RefSeq" id="WP_394006318.1">
    <property type="nucleotide sequence ID" value="NZ_JBAFUR010000001.1"/>
</dbReference>
<name>A0ABW6ZBV4_9HYPH</name>
<keyword evidence="3" id="KW-1185">Reference proteome</keyword>
<evidence type="ECO:0000256" key="1">
    <source>
        <dbReference type="SAM" id="Phobius"/>
    </source>
</evidence>
<comment type="caution">
    <text evidence="2">The sequence shown here is derived from an EMBL/GenBank/DDBJ whole genome shotgun (WGS) entry which is preliminary data.</text>
</comment>
<dbReference type="InterPro" id="IPR046093">
    <property type="entry name" value="DUF6111"/>
</dbReference>
<evidence type="ECO:0000313" key="3">
    <source>
        <dbReference type="Proteomes" id="UP001604043"/>
    </source>
</evidence>
<dbReference type="EMBL" id="JBAFUR010000001">
    <property type="protein sequence ID" value="MFG1251276.1"/>
    <property type="molecule type" value="Genomic_DNA"/>
</dbReference>
<keyword evidence="1" id="KW-0472">Membrane</keyword>
<accession>A0ABW6ZBV4</accession>
<proteinExistence type="predicted"/>
<protein>
    <submittedName>
        <fullName evidence="2">DUF6111 family protein</fullName>
    </submittedName>
</protein>
<reference evidence="2 3" key="1">
    <citation type="submission" date="2024-02" db="EMBL/GenBank/DDBJ databases">
        <title>Expansion and revision of Xanthobacter and proposal of Roseixanthobacter gen. nov.</title>
        <authorList>
            <person name="Soltysiak M.P.M."/>
            <person name="Jalihal A."/>
            <person name="Ory A."/>
            <person name="Chrisophersen C."/>
            <person name="Lee A.D."/>
            <person name="Boulton J."/>
            <person name="Springer M."/>
        </authorList>
    </citation>
    <scope>NUCLEOTIDE SEQUENCE [LARGE SCALE GENOMIC DNA]</scope>
    <source>
        <strain evidence="2 3">CB5</strain>
    </source>
</reference>
<dbReference type="Pfam" id="PF19606">
    <property type="entry name" value="DUF6111"/>
    <property type="match status" value="1"/>
</dbReference>
<keyword evidence="1" id="KW-1133">Transmembrane helix</keyword>
<gene>
    <name evidence="2" type="ORF">V5F30_03625</name>
</gene>
<sequence>MARSLLIELALFLTPFLLYGALLLATKGSVVPANWSPRALAVASVAAVGLVALGLFLFEHDRVAPPGAHYVPAQTRDGAFVPGHFE</sequence>
<evidence type="ECO:0000313" key="2">
    <source>
        <dbReference type="EMBL" id="MFG1251276.1"/>
    </source>
</evidence>
<feature type="transmembrane region" description="Helical" evidence="1">
    <location>
        <begin position="38"/>
        <end position="58"/>
    </location>
</feature>
<dbReference type="Proteomes" id="UP001604043">
    <property type="component" value="Unassembled WGS sequence"/>
</dbReference>
<organism evidence="2 3">
    <name type="scientific">Xanthobacter aminoxidans</name>
    <dbReference type="NCBI Taxonomy" id="186280"/>
    <lineage>
        <taxon>Bacteria</taxon>
        <taxon>Pseudomonadati</taxon>
        <taxon>Pseudomonadota</taxon>
        <taxon>Alphaproteobacteria</taxon>
        <taxon>Hyphomicrobiales</taxon>
        <taxon>Xanthobacteraceae</taxon>
        <taxon>Xanthobacter</taxon>
    </lineage>
</organism>